<evidence type="ECO:0000259" key="2">
    <source>
        <dbReference type="Pfam" id="PF13439"/>
    </source>
</evidence>
<dbReference type="Gene3D" id="3.40.50.2000">
    <property type="entry name" value="Glycogen Phosphorylase B"/>
    <property type="match status" value="2"/>
</dbReference>
<dbReference type="AlphaFoldDB" id="A0A0G1CN76"/>
<organism evidence="3 4">
    <name type="scientific">Candidatus Gottesmanbacteria bacterium GW2011_GWB1_43_11</name>
    <dbReference type="NCBI Taxonomy" id="1618446"/>
    <lineage>
        <taxon>Bacteria</taxon>
        <taxon>Candidatus Gottesmaniibacteriota</taxon>
    </lineage>
</organism>
<name>A0A0G1CN76_9BACT</name>
<sequence length="379" mass="43380">MKIAVLGLICNLKSGARAPIDLARALAKKHSVVFISYSTNQDQNTIKLLKTAGVDVRLTFQTPFPIVGKFIDLVKVRQQLMKYQPDVISAHTILTFIIAAWSTRIPLIETYYGTQFNVLGEHFMNLRRVLWLLEPFLNFLIYLKTWLIIHLPHQIIAISRFASLEAFRLYHLKCPYIYLGTDLQAVNLSKSDYRKNKSTVNLLSVSRITPYKQFELLIGMYKKLVIVYPGLKLTLVGSAPQSQYYKYLKTLDPKVQIIVSPGDAKLIKLYQQTDIYITADKYLFLGLPIIEAASFSKSAVALNFAAAAEVIISGQTGYVASDFSELLFFTKRLIDKPDLRRRMGIRAYQRAQHIFDWSKIADKYIDIFTQVIKKHVEKI</sequence>
<dbReference type="Pfam" id="PF00534">
    <property type="entry name" value="Glycos_transf_1"/>
    <property type="match status" value="1"/>
</dbReference>
<dbReference type="Proteomes" id="UP000034050">
    <property type="component" value="Unassembled WGS sequence"/>
</dbReference>
<dbReference type="STRING" id="1618446.UV61_C0003G0038"/>
<feature type="domain" description="Glycosyl transferase family 1" evidence="1">
    <location>
        <begin position="192"/>
        <end position="350"/>
    </location>
</feature>
<dbReference type="CDD" id="cd03801">
    <property type="entry name" value="GT4_PimA-like"/>
    <property type="match status" value="1"/>
</dbReference>
<proteinExistence type="predicted"/>
<feature type="domain" description="Glycosyltransferase subfamily 4-like N-terminal" evidence="2">
    <location>
        <begin position="20"/>
        <end position="183"/>
    </location>
</feature>
<comment type="caution">
    <text evidence="3">The sequence shown here is derived from an EMBL/GenBank/DDBJ whole genome shotgun (WGS) entry which is preliminary data.</text>
</comment>
<dbReference type="InterPro" id="IPR028098">
    <property type="entry name" value="Glyco_trans_4-like_N"/>
</dbReference>
<gene>
    <name evidence="3" type="ORF">UV61_C0003G0038</name>
</gene>
<accession>A0A0G1CN76</accession>
<evidence type="ECO:0000313" key="3">
    <source>
        <dbReference type="EMBL" id="KKS87185.1"/>
    </source>
</evidence>
<protein>
    <submittedName>
        <fullName evidence="3">N-acetylglucosaminyl-phosphatidylinositol biosynthetic protein</fullName>
    </submittedName>
</protein>
<dbReference type="GO" id="GO:0016757">
    <property type="term" value="F:glycosyltransferase activity"/>
    <property type="evidence" value="ECO:0007669"/>
    <property type="project" value="InterPro"/>
</dbReference>
<evidence type="ECO:0000259" key="1">
    <source>
        <dbReference type="Pfam" id="PF00534"/>
    </source>
</evidence>
<reference evidence="3 4" key="1">
    <citation type="journal article" date="2015" name="Nature">
        <title>rRNA introns, odd ribosomes, and small enigmatic genomes across a large radiation of phyla.</title>
        <authorList>
            <person name="Brown C.T."/>
            <person name="Hug L.A."/>
            <person name="Thomas B.C."/>
            <person name="Sharon I."/>
            <person name="Castelle C.J."/>
            <person name="Singh A."/>
            <person name="Wilkins M.J."/>
            <person name="Williams K.H."/>
            <person name="Banfield J.F."/>
        </authorList>
    </citation>
    <scope>NUCLEOTIDE SEQUENCE [LARGE SCALE GENOMIC DNA]</scope>
</reference>
<dbReference type="InterPro" id="IPR001296">
    <property type="entry name" value="Glyco_trans_1"/>
</dbReference>
<dbReference type="PANTHER" id="PTHR12526">
    <property type="entry name" value="GLYCOSYLTRANSFERASE"/>
    <property type="match status" value="1"/>
</dbReference>
<evidence type="ECO:0000313" key="4">
    <source>
        <dbReference type="Proteomes" id="UP000034050"/>
    </source>
</evidence>
<dbReference type="EMBL" id="LCFD01000003">
    <property type="protein sequence ID" value="KKS87185.1"/>
    <property type="molecule type" value="Genomic_DNA"/>
</dbReference>
<dbReference type="SUPFAM" id="SSF53756">
    <property type="entry name" value="UDP-Glycosyltransferase/glycogen phosphorylase"/>
    <property type="match status" value="1"/>
</dbReference>
<dbReference type="Pfam" id="PF13439">
    <property type="entry name" value="Glyco_transf_4"/>
    <property type="match status" value="1"/>
</dbReference>